<keyword evidence="1 2" id="KW-0597">Phosphoprotein</keyword>
<dbReference type="PANTHER" id="PTHR44591:SF3">
    <property type="entry name" value="RESPONSE REGULATORY DOMAIN-CONTAINING PROTEIN"/>
    <property type="match status" value="1"/>
</dbReference>
<dbReference type="InterPro" id="IPR011006">
    <property type="entry name" value="CheY-like_superfamily"/>
</dbReference>
<feature type="domain" description="HTH LytTR-type" evidence="4">
    <location>
        <begin position="144"/>
        <end position="230"/>
    </location>
</feature>
<keyword evidence="5" id="KW-0418">Kinase</keyword>
<dbReference type="Gene3D" id="2.40.50.1020">
    <property type="entry name" value="LytTr DNA-binding domain"/>
    <property type="match status" value="1"/>
</dbReference>
<reference evidence="5" key="1">
    <citation type="submission" date="2021-04" db="EMBL/GenBank/DDBJ databases">
        <authorList>
            <person name="Rodrigo-Torres L."/>
            <person name="Arahal R. D."/>
            <person name="Lucena T."/>
        </authorList>
    </citation>
    <scope>NUCLEOTIDE SEQUENCE</scope>
    <source>
        <strain evidence="5">CECT 9275</strain>
    </source>
</reference>
<dbReference type="InterPro" id="IPR001789">
    <property type="entry name" value="Sig_transdc_resp-reg_receiver"/>
</dbReference>
<comment type="caution">
    <text evidence="5">The sequence shown here is derived from an EMBL/GenBank/DDBJ whole genome shotgun (WGS) entry which is preliminary data.</text>
</comment>
<gene>
    <name evidence="5" type="primary">rcsC_20</name>
    <name evidence="5" type="ORF">DYBT9275_04257</name>
</gene>
<dbReference type="GO" id="GO:0000160">
    <property type="term" value="P:phosphorelay signal transduction system"/>
    <property type="evidence" value="ECO:0007669"/>
    <property type="project" value="InterPro"/>
</dbReference>
<dbReference type="PANTHER" id="PTHR44591">
    <property type="entry name" value="STRESS RESPONSE REGULATOR PROTEIN 1"/>
    <property type="match status" value="1"/>
</dbReference>
<protein>
    <submittedName>
        <fullName evidence="5">Sensor histidine kinase RcsC</fullName>
        <ecNumber evidence="5">2.7.13.3</ecNumber>
    </submittedName>
</protein>
<dbReference type="Pfam" id="PF00072">
    <property type="entry name" value="Response_reg"/>
    <property type="match status" value="1"/>
</dbReference>
<dbReference type="GO" id="GO:0003677">
    <property type="term" value="F:DNA binding"/>
    <property type="evidence" value="ECO:0007669"/>
    <property type="project" value="InterPro"/>
</dbReference>
<dbReference type="PROSITE" id="PS50930">
    <property type="entry name" value="HTH_LYTTR"/>
    <property type="match status" value="1"/>
</dbReference>
<dbReference type="InterPro" id="IPR007492">
    <property type="entry name" value="LytTR_DNA-bd_dom"/>
</dbReference>
<evidence type="ECO:0000259" key="3">
    <source>
        <dbReference type="PROSITE" id="PS50110"/>
    </source>
</evidence>
<proteinExistence type="predicted"/>
<dbReference type="PROSITE" id="PS50110">
    <property type="entry name" value="RESPONSE_REGULATORY"/>
    <property type="match status" value="1"/>
</dbReference>
<dbReference type="Proteomes" id="UP000680038">
    <property type="component" value="Unassembled WGS sequence"/>
</dbReference>
<feature type="domain" description="Response regulatory" evidence="3">
    <location>
        <begin position="5"/>
        <end position="120"/>
    </location>
</feature>
<dbReference type="Pfam" id="PF04397">
    <property type="entry name" value="LytTR"/>
    <property type="match status" value="1"/>
</dbReference>
<organism evidence="5 6">
    <name type="scientific">Dyadobacter helix</name>
    <dbReference type="NCBI Taxonomy" id="2822344"/>
    <lineage>
        <taxon>Bacteria</taxon>
        <taxon>Pseudomonadati</taxon>
        <taxon>Bacteroidota</taxon>
        <taxon>Cytophagia</taxon>
        <taxon>Cytophagales</taxon>
        <taxon>Spirosomataceae</taxon>
        <taxon>Dyadobacter</taxon>
    </lineage>
</organism>
<dbReference type="SMART" id="SM00448">
    <property type="entry name" value="REC"/>
    <property type="match status" value="1"/>
</dbReference>
<dbReference type="SMART" id="SM00850">
    <property type="entry name" value="LytTR"/>
    <property type="match status" value="1"/>
</dbReference>
<dbReference type="GO" id="GO:0004673">
    <property type="term" value="F:protein histidine kinase activity"/>
    <property type="evidence" value="ECO:0007669"/>
    <property type="project" value="UniProtKB-EC"/>
</dbReference>
<keyword evidence="6" id="KW-1185">Reference proteome</keyword>
<evidence type="ECO:0000313" key="6">
    <source>
        <dbReference type="Proteomes" id="UP000680038"/>
    </source>
</evidence>
<keyword evidence="5" id="KW-0808">Transferase</keyword>
<accession>A0A916JIW8</accession>
<dbReference type="Gene3D" id="3.40.50.2300">
    <property type="match status" value="1"/>
</dbReference>
<dbReference type="RefSeq" id="WP_215240649.1">
    <property type="nucleotide sequence ID" value="NZ_CAJRAF010000002.1"/>
</dbReference>
<name>A0A916JIW8_9BACT</name>
<evidence type="ECO:0000256" key="2">
    <source>
        <dbReference type="PROSITE-ProRule" id="PRU00169"/>
    </source>
</evidence>
<sequence>MRTKIILLVEDDFLNRRLSKKTLLENGYHIMEAKNTREAFEILKNEKVDLAILDINLGEDEQDGISLGQALQTKYTLPFLYLTAYDNNEIAKRAVATNPHSYITKPFKNIDLLTAVALAIRQYANRQERKPSVLVKANEYSVELPIEEIDFIESDGNYLLFYASGSVYKSRSTIKQILELLPETTFIQTHRAFVVNKTKIDKFNIKSLVVKNEVIPVSRNYVDDISRILK</sequence>
<dbReference type="SUPFAM" id="SSF52172">
    <property type="entry name" value="CheY-like"/>
    <property type="match status" value="1"/>
</dbReference>
<evidence type="ECO:0000259" key="4">
    <source>
        <dbReference type="PROSITE" id="PS50930"/>
    </source>
</evidence>
<dbReference type="EMBL" id="CAJRAF010000002">
    <property type="protein sequence ID" value="CAG5008398.1"/>
    <property type="molecule type" value="Genomic_DNA"/>
</dbReference>
<feature type="modified residue" description="4-aspartylphosphate" evidence="2">
    <location>
        <position position="54"/>
    </location>
</feature>
<evidence type="ECO:0000313" key="5">
    <source>
        <dbReference type="EMBL" id="CAG5008398.1"/>
    </source>
</evidence>
<dbReference type="EC" id="2.7.13.3" evidence="5"/>
<dbReference type="AlphaFoldDB" id="A0A916JIW8"/>
<evidence type="ECO:0000256" key="1">
    <source>
        <dbReference type="ARBA" id="ARBA00022553"/>
    </source>
</evidence>
<dbReference type="InterPro" id="IPR050595">
    <property type="entry name" value="Bact_response_regulator"/>
</dbReference>